<feature type="compositionally biased region" description="Basic and acidic residues" evidence="1">
    <location>
        <begin position="229"/>
        <end position="238"/>
    </location>
</feature>
<evidence type="ECO:0000256" key="1">
    <source>
        <dbReference type="SAM" id="MobiDB-lite"/>
    </source>
</evidence>
<dbReference type="Proteomes" id="UP000250235">
    <property type="component" value="Unassembled WGS sequence"/>
</dbReference>
<dbReference type="AlphaFoldDB" id="A0A2Z7BBE9"/>
<proteinExistence type="predicted"/>
<reference evidence="2 3" key="1">
    <citation type="journal article" date="2015" name="Proc. Natl. Acad. Sci. U.S.A.">
        <title>The resurrection genome of Boea hygrometrica: A blueprint for survival of dehydration.</title>
        <authorList>
            <person name="Xiao L."/>
            <person name="Yang G."/>
            <person name="Zhang L."/>
            <person name="Yang X."/>
            <person name="Zhao S."/>
            <person name="Ji Z."/>
            <person name="Zhou Q."/>
            <person name="Hu M."/>
            <person name="Wang Y."/>
            <person name="Chen M."/>
            <person name="Xu Y."/>
            <person name="Jin H."/>
            <person name="Xiao X."/>
            <person name="Hu G."/>
            <person name="Bao F."/>
            <person name="Hu Y."/>
            <person name="Wan P."/>
            <person name="Li L."/>
            <person name="Deng X."/>
            <person name="Kuang T."/>
            <person name="Xiang C."/>
            <person name="Zhu J.K."/>
            <person name="Oliver M.J."/>
            <person name="He Y."/>
        </authorList>
    </citation>
    <scope>NUCLEOTIDE SEQUENCE [LARGE SCALE GENOMIC DNA]</scope>
    <source>
        <strain evidence="3">cv. XS01</strain>
    </source>
</reference>
<accession>A0A2Z7BBE9</accession>
<evidence type="ECO:0000313" key="3">
    <source>
        <dbReference type="Proteomes" id="UP000250235"/>
    </source>
</evidence>
<name>A0A2Z7BBE9_9LAMI</name>
<feature type="region of interest" description="Disordered" evidence="1">
    <location>
        <begin position="204"/>
        <end position="238"/>
    </location>
</feature>
<keyword evidence="3" id="KW-1185">Reference proteome</keyword>
<organism evidence="2 3">
    <name type="scientific">Dorcoceras hygrometricum</name>
    <dbReference type="NCBI Taxonomy" id="472368"/>
    <lineage>
        <taxon>Eukaryota</taxon>
        <taxon>Viridiplantae</taxon>
        <taxon>Streptophyta</taxon>
        <taxon>Embryophyta</taxon>
        <taxon>Tracheophyta</taxon>
        <taxon>Spermatophyta</taxon>
        <taxon>Magnoliopsida</taxon>
        <taxon>eudicotyledons</taxon>
        <taxon>Gunneridae</taxon>
        <taxon>Pentapetalae</taxon>
        <taxon>asterids</taxon>
        <taxon>lamiids</taxon>
        <taxon>Lamiales</taxon>
        <taxon>Gesneriaceae</taxon>
        <taxon>Didymocarpoideae</taxon>
        <taxon>Trichosporeae</taxon>
        <taxon>Loxocarpinae</taxon>
        <taxon>Dorcoceras</taxon>
    </lineage>
</organism>
<gene>
    <name evidence="2" type="ORF">F511_41456</name>
</gene>
<protein>
    <submittedName>
        <fullName evidence="2">Uncharacterized protein</fullName>
    </submittedName>
</protein>
<evidence type="ECO:0000313" key="2">
    <source>
        <dbReference type="EMBL" id="KZV29129.1"/>
    </source>
</evidence>
<sequence>MLGFELVSQLVSFPAGCFFHYISLRHVIIGVDIVHLSRKHPAEPRFLSWSKLSSSLLISLTKIPDHVFFPALVYQLGSNVLVKSFCVLAYSIDPFDTYSKPSASTRIFHWLIEPALRRDAGIDQLNFHSVQLGYLKFLQMGNADPHKTKAGNKYEVKPQYEERTKQINMQHAINQCYECMRAAKEITQLGQCINRQNISGRLYTVGDPDPPPGKAAEEHRIKAGRRSIRKIDNSYRHT</sequence>
<dbReference type="EMBL" id="KV009494">
    <property type="protein sequence ID" value="KZV29129.1"/>
    <property type="molecule type" value="Genomic_DNA"/>
</dbReference>